<sequence>MPEIMYHMANPMAIFPRNLSDTDILEAGHQPFTIMRIESEQHSCRRLQVMEPGYPFASRGTGGQVEVYMYHGGLDSNHVRLFPIFNIKSGPCDVAVNFKTFVVCQIGLHSPSLHPTLRLLRHIRRHHHLRPSSWTRPE</sequence>
<dbReference type="InParanoid" id="A0A0C3PI43"/>
<evidence type="ECO:0000313" key="2">
    <source>
        <dbReference type="Proteomes" id="UP000054217"/>
    </source>
</evidence>
<reference evidence="2" key="2">
    <citation type="submission" date="2015-01" db="EMBL/GenBank/DDBJ databases">
        <title>Evolutionary Origins and Diversification of the Mycorrhizal Mutualists.</title>
        <authorList>
            <consortium name="DOE Joint Genome Institute"/>
            <consortium name="Mycorrhizal Genomics Consortium"/>
            <person name="Kohler A."/>
            <person name="Kuo A."/>
            <person name="Nagy L.G."/>
            <person name="Floudas D."/>
            <person name="Copeland A."/>
            <person name="Barry K.W."/>
            <person name="Cichocki N."/>
            <person name="Veneault-Fourrey C."/>
            <person name="LaButti K."/>
            <person name="Lindquist E.A."/>
            <person name="Lipzen A."/>
            <person name="Lundell T."/>
            <person name="Morin E."/>
            <person name="Murat C."/>
            <person name="Riley R."/>
            <person name="Ohm R."/>
            <person name="Sun H."/>
            <person name="Tunlid A."/>
            <person name="Henrissat B."/>
            <person name="Grigoriev I.V."/>
            <person name="Hibbett D.S."/>
            <person name="Martin F."/>
        </authorList>
    </citation>
    <scope>NUCLEOTIDE SEQUENCE [LARGE SCALE GENOMIC DNA]</scope>
    <source>
        <strain evidence="2">Marx 270</strain>
    </source>
</reference>
<dbReference type="AlphaFoldDB" id="A0A0C3PI43"/>
<organism evidence="1 2">
    <name type="scientific">Pisolithus tinctorius Marx 270</name>
    <dbReference type="NCBI Taxonomy" id="870435"/>
    <lineage>
        <taxon>Eukaryota</taxon>
        <taxon>Fungi</taxon>
        <taxon>Dikarya</taxon>
        <taxon>Basidiomycota</taxon>
        <taxon>Agaricomycotina</taxon>
        <taxon>Agaricomycetes</taxon>
        <taxon>Agaricomycetidae</taxon>
        <taxon>Boletales</taxon>
        <taxon>Sclerodermatineae</taxon>
        <taxon>Pisolithaceae</taxon>
        <taxon>Pisolithus</taxon>
    </lineage>
</organism>
<keyword evidence="2" id="KW-1185">Reference proteome</keyword>
<dbReference type="Proteomes" id="UP000054217">
    <property type="component" value="Unassembled WGS sequence"/>
</dbReference>
<gene>
    <name evidence="1" type="ORF">M404DRAFT_993281</name>
</gene>
<reference evidence="1 2" key="1">
    <citation type="submission" date="2014-04" db="EMBL/GenBank/DDBJ databases">
        <authorList>
            <consortium name="DOE Joint Genome Institute"/>
            <person name="Kuo A."/>
            <person name="Kohler A."/>
            <person name="Costa M.D."/>
            <person name="Nagy L.G."/>
            <person name="Floudas D."/>
            <person name="Copeland A."/>
            <person name="Barry K.W."/>
            <person name="Cichocki N."/>
            <person name="Veneault-Fourrey C."/>
            <person name="LaButti K."/>
            <person name="Lindquist E.A."/>
            <person name="Lipzen A."/>
            <person name="Lundell T."/>
            <person name="Morin E."/>
            <person name="Murat C."/>
            <person name="Sun H."/>
            <person name="Tunlid A."/>
            <person name="Henrissat B."/>
            <person name="Grigoriev I.V."/>
            <person name="Hibbett D.S."/>
            <person name="Martin F."/>
            <person name="Nordberg H.P."/>
            <person name="Cantor M.N."/>
            <person name="Hua S.X."/>
        </authorList>
    </citation>
    <scope>NUCLEOTIDE SEQUENCE [LARGE SCALE GENOMIC DNA]</scope>
    <source>
        <strain evidence="1 2">Marx 270</strain>
    </source>
</reference>
<name>A0A0C3PI43_PISTI</name>
<dbReference type="HOGENOM" id="CLU_1856107_0_0_1"/>
<accession>A0A0C3PI43</accession>
<evidence type="ECO:0000313" key="1">
    <source>
        <dbReference type="EMBL" id="KIO13740.1"/>
    </source>
</evidence>
<proteinExistence type="predicted"/>
<protein>
    <submittedName>
        <fullName evidence="1">Uncharacterized protein</fullName>
    </submittedName>
</protein>
<dbReference type="EMBL" id="KN831946">
    <property type="protein sequence ID" value="KIO13740.1"/>
    <property type="molecule type" value="Genomic_DNA"/>
</dbReference>